<evidence type="ECO:0000256" key="1">
    <source>
        <dbReference type="ARBA" id="ARBA00022741"/>
    </source>
</evidence>
<dbReference type="SUPFAM" id="SSF52540">
    <property type="entry name" value="P-loop containing nucleoside triphosphate hydrolases"/>
    <property type="match status" value="1"/>
</dbReference>
<evidence type="ECO:0000256" key="3">
    <source>
        <dbReference type="SAM" id="MobiDB-lite"/>
    </source>
</evidence>
<accession>K9VKW3</accession>
<dbReference type="InterPro" id="IPR050445">
    <property type="entry name" value="Bact_polysacc_biosynth/exp"/>
</dbReference>
<dbReference type="Pfam" id="PF10609">
    <property type="entry name" value="ParA"/>
    <property type="match status" value="1"/>
</dbReference>
<name>K9VKW3_9CYAN</name>
<dbReference type="CDD" id="cd05387">
    <property type="entry name" value="BY-kinase"/>
    <property type="match status" value="1"/>
</dbReference>
<evidence type="ECO:0000313" key="5">
    <source>
        <dbReference type="Proteomes" id="UP000010478"/>
    </source>
</evidence>
<dbReference type="OrthoDB" id="580971at2"/>
<dbReference type="AlphaFoldDB" id="K9VKW3"/>
<dbReference type="HOGENOM" id="CLU_009912_2_2_3"/>
<dbReference type="RefSeq" id="WP_015177815.1">
    <property type="nucleotide sequence ID" value="NC_019729.1"/>
</dbReference>
<keyword evidence="5" id="KW-1185">Reference proteome</keyword>
<dbReference type="eggNOG" id="COG3206">
    <property type="taxonomic scope" value="Bacteria"/>
</dbReference>
<dbReference type="eggNOG" id="COG0489">
    <property type="taxonomic scope" value="Bacteria"/>
</dbReference>
<evidence type="ECO:0000256" key="2">
    <source>
        <dbReference type="ARBA" id="ARBA00022840"/>
    </source>
</evidence>
<reference evidence="4 5" key="1">
    <citation type="submission" date="2012-05" db="EMBL/GenBank/DDBJ databases">
        <title>Finished chromosome of genome of Oscillatoria sp. PCC 7112.</title>
        <authorList>
            <consortium name="US DOE Joint Genome Institute"/>
            <person name="Gugger M."/>
            <person name="Coursin T."/>
            <person name="Rippka R."/>
            <person name="Tandeau De Marsac N."/>
            <person name="Huntemann M."/>
            <person name="Wei C.-L."/>
            <person name="Han J."/>
            <person name="Detter J.C."/>
            <person name="Han C."/>
            <person name="Tapia R."/>
            <person name="Davenport K."/>
            <person name="Daligault H."/>
            <person name="Erkkila T."/>
            <person name="Gu W."/>
            <person name="Munk A.C.C."/>
            <person name="Teshima H."/>
            <person name="Xu Y."/>
            <person name="Chain P."/>
            <person name="Chen A."/>
            <person name="Krypides N."/>
            <person name="Mavromatis K."/>
            <person name="Markowitz V."/>
            <person name="Szeto E."/>
            <person name="Ivanova N."/>
            <person name="Mikhailova N."/>
            <person name="Ovchinnikova G."/>
            <person name="Pagani I."/>
            <person name="Pati A."/>
            <person name="Goodwin L."/>
            <person name="Peters L."/>
            <person name="Pitluck S."/>
            <person name="Woyke T."/>
            <person name="Kerfeld C."/>
        </authorList>
    </citation>
    <scope>NUCLEOTIDE SEQUENCE [LARGE SCALE GENOMIC DNA]</scope>
    <source>
        <strain evidence="4 5">PCC 7112</strain>
    </source>
</reference>
<organism evidence="4 5">
    <name type="scientific">Phormidium nigroviride PCC 7112</name>
    <dbReference type="NCBI Taxonomy" id="179408"/>
    <lineage>
        <taxon>Bacteria</taxon>
        <taxon>Bacillati</taxon>
        <taxon>Cyanobacteriota</taxon>
        <taxon>Cyanophyceae</taxon>
        <taxon>Oscillatoriophycideae</taxon>
        <taxon>Oscillatoriales</taxon>
        <taxon>Oscillatoriaceae</taxon>
        <taxon>Phormidium</taxon>
    </lineage>
</organism>
<dbReference type="InterPro" id="IPR033756">
    <property type="entry name" value="YlxH/NBP35"/>
</dbReference>
<evidence type="ECO:0000313" key="4">
    <source>
        <dbReference type="EMBL" id="AFZ08571.1"/>
    </source>
</evidence>
<dbReference type="InterPro" id="IPR005702">
    <property type="entry name" value="Wzc-like_C"/>
</dbReference>
<dbReference type="GO" id="GO:0004715">
    <property type="term" value="F:non-membrane spanning protein tyrosine kinase activity"/>
    <property type="evidence" value="ECO:0007669"/>
    <property type="project" value="UniProtKB-EC"/>
</dbReference>
<keyword evidence="2" id="KW-0067">ATP-binding</keyword>
<dbReference type="EMBL" id="CP003614">
    <property type="protein sequence ID" value="AFZ08571.1"/>
    <property type="molecule type" value="Genomic_DNA"/>
</dbReference>
<dbReference type="STRING" id="179408.Osc7112_4249"/>
<dbReference type="NCBIfam" id="TIGR01007">
    <property type="entry name" value="eps_fam"/>
    <property type="match status" value="1"/>
</dbReference>
<keyword evidence="1" id="KW-0547">Nucleotide-binding</keyword>
<sequence length="778" mass="86857">MDSRQDYQPFTPKSNGKLRELSAQNYRDHFVEEREEEKLDLSWLLGVVRRRFPVMAAATIALSALAGTAIVATSKSITVEYEGSFSLLVEPATAEGLQSKLLNNTQAADFAKINIEGISLLDYETQIRILRSPKMMQPVIDELRAWYPKMNYSELISKMSINRISYTKDGKQQGTKILQVRYKDADRKKIYGVLDKISKAYLDYSLQQRLMGINQGIKFIDMEMPKLRERVEVLQLQVQRLRQQSNLFEPQIEGKSLSEQVQSIRGKQVEIRVDLKGMRNLYQSYEKLLNENNPQGLLMTQGQAYAGLLGQIQRIDSELSLKLAQYREDSLPVLALRKSREELILTATQQAREVVMGNLETQIKEVEARDREMTASQNALNQKIRNFSVTTREYDNLQQELQVVTKSLSDFLAKREALRIDAAQQQIPWVLINPPEIPRDKFGNPLTATVKQTKKQLALAVILSTLLGIAVGLLVEVLNTVFHTPESLRIATRLPILGVIPFTKKVKRRPPARQRKLTSARSNSKVEVVEPGEARHTGPMSGGPSILSDLDYQFLEAFRSLYTNIHLLSAGTAIRSLLVGSAVAGDGKSTVALHLAATAAAVGQRVLLVDADLRCPQLHAKLGLPNVRGLGEAISTDLSLNDAIQRAPNQENLFVLTAGQIPPDPIKLLSSKKMQYLMEQFQAFFDLVIYDTPPLAGLADTHLIAAHTDATIMVVQIGQTDRSQVRKVLEELKISGASVLGIVANGCKNTGQTYRQRPVVLDTLYDQKLSALGTQNPK</sequence>
<dbReference type="EC" id="2.7.10.2" evidence="4"/>
<gene>
    <name evidence="4" type="ORF">Osc7112_4249</name>
</gene>
<protein>
    <submittedName>
        <fullName evidence="4">Capsular exopolysaccharide family</fullName>
        <ecNumber evidence="4">2.7.10.2</ecNumber>
    </submittedName>
</protein>
<dbReference type="InterPro" id="IPR027417">
    <property type="entry name" value="P-loop_NTPase"/>
</dbReference>
<dbReference type="KEGG" id="oni:Osc7112_4249"/>
<dbReference type="PANTHER" id="PTHR32309">
    <property type="entry name" value="TYROSINE-PROTEIN KINASE"/>
    <property type="match status" value="1"/>
</dbReference>
<dbReference type="PANTHER" id="PTHR32309:SF13">
    <property type="entry name" value="FERRIC ENTEROBACTIN TRANSPORT PROTEIN FEPE"/>
    <property type="match status" value="1"/>
</dbReference>
<feature type="region of interest" description="Disordered" evidence="3">
    <location>
        <begin position="509"/>
        <end position="541"/>
    </location>
</feature>
<dbReference type="Proteomes" id="UP000010478">
    <property type="component" value="Chromosome"/>
</dbReference>
<dbReference type="GO" id="GO:0005524">
    <property type="term" value="F:ATP binding"/>
    <property type="evidence" value="ECO:0007669"/>
    <property type="project" value="UniProtKB-KW"/>
</dbReference>
<dbReference type="Gene3D" id="3.40.50.300">
    <property type="entry name" value="P-loop containing nucleotide triphosphate hydrolases"/>
    <property type="match status" value="1"/>
</dbReference>
<keyword evidence="4" id="KW-0808">Transferase</keyword>
<dbReference type="GO" id="GO:0005886">
    <property type="term" value="C:plasma membrane"/>
    <property type="evidence" value="ECO:0007669"/>
    <property type="project" value="TreeGrafter"/>
</dbReference>
<feature type="compositionally biased region" description="Basic residues" evidence="3">
    <location>
        <begin position="509"/>
        <end position="518"/>
    </location>
</feature>
<proteinExistence type="predicted"/>